<proteinExistence type="predicted"/>
<gene>
    <name evidence="2" type="ORF">MB27_05370</name>
</gene>
<feature type="domain" description="NADH:flavin oxidoreductase/NADH oxidase N-terminal" evidence="1">
    <location>
        <begin position="4"/>
        <end position="329"/>
    </location>
</feature>
<protein>
    <submittedName>
        <fullName evidence="2">NADH:flavin oxidoreductase/NADH oxidase</fullName>
    </submittedName>
</protein>
<dbReference type="PANTHER" id="PTHR22893">
    <property type="entry name" value="NADH OXIDOREDUCTASE-RELATED"/>
    <property type="match status" value="1"/>
</dbReference>
<dbReference type="GO" id="GO:0010181">
    <property type="term" value="F:FMN binding"/>
    <property type="evidence" value="ECO:0007669"/>
    <property type="project" value="InterPro"/>
</dbReference>
<dbReference type="Proteomes" id="UP000054537">
    <property type="component" value="Unassembled WGS sequence"/>
</dbReference>
<dbReference type="InterPro" id="IPR013785">
    <property type="entry name" value="Aldolase_TIM"/>
</dbReference>
<dbReference type="OrthoDB" id="3169239at2"/>
<evidence type="ECO:0000313" key="3">
    <source>
        <dbReference type="Proteomes" id="UP000054537"/>
    </source>
</evidence>
<dbReference type="Pfam" id="PF00724">
    <property type="entry name" value="Oxidored_FMN"/>
    <property type="match status" value="1"/>
</dbReference>
<dbReference type="GO" id="GO:0016491">
    <property type="term" value="F:oxidoreductase activity"/>
    <property type="evidence" value="ECO:0007669"/>
    <property type="project" value="InterPro"/>
</dbReference>
<organism evidence="2 3">
    <name type="scientific">Actinoplanes utahensis</name>
    <dbReference type="NCBI Taxonomy" id="1869"/>
    <lineage>
        <taxon>Bacteria</taxon>
        <taxon>Bacillati</taxon>
        <taxon>Actinomycetota</taxon>
        <taxon>Actinomycetes</taxon>
        <taxon>Micromonosporales</taxon>
        <taxon>Micromonosporaceae</taxon>
        <taxon>Actinoplanes</taxon>
    </lineage>
</organism>
<dbReference type="InterPro" id="IPR001155">
    <property type="entry name" value="OxRdtase_FMN_N"/>
</dbReference>
<dbReference type="EMBL" id="JRTT01000005">
    <property type="protein sequence ID" value="KHD78275.1"/>
    <property type="molecule type" value="Genomic_DNA"/>
</dbReference>
<dbReference type="Gene3D" id="3.20.20.70">
    <property type="entry name" value="Aldolase class I"/>
    <property type="match status" value="1"/>
</dbReference>
<accession>A0A0A6UQ88</accession>
<evidence type="ECO:0000313" key="2">
    <source>
        <dbReference type="EMBL" id="KHD78275.1"/>
    </source>
</evidence>
<dbReference type="InterPro" id="IPR045247">
    <property type="entry name" value="Oye-like"/>
</dbReference>
<evidence type="ECO:0000259" key="1">
    <source>
        <dbReference type="Pfam" id="PF00724"/>
    </source>
</evidence>
<name>A0A0A6UQ88_ACTUT</name>
<keyword evidence="3" id="KW-1185">Reference proteome</keyword>
<dbReference type="STRING" id="1869.MB27_05370"/>
<reference evidence="2 3" key="1">
    <citation type="submission" date="2014-10" db="EMBL/GenBank/DDBJ databases">
        <title>Draft genome sequence of Actinoplanes utahensis NRRL 12052.</title>
        <authorList>
            <person name="Velasco-Bucheli B."/>
            <person name="del Cerro C."/>
            <person name="Hormigo D."/>
            <person name="Garcia J.L."/>
            <person name="Acebal C."/>
            <person name="Arroyo M."/>
            <person name="de la Mata I."/>
        </authorList>
    </citation>
    <scope>NUCLEOTIDE SEQUENCE [LARGE SCALE GENOMIC DNA]</scope>
    <source>
        <strain evidence="2 3">NRRL 12052</strain>
    </source>
</reference>
<dbReference type="eggNOG" id="COG1902">
    <property type="taxonomic scope" value="Bacteria"/>
</dbReference>
<dbReference type="PANTHER" id="PTHR22893:SF91">
    <property type="entry name" value="NADPH DEHYDROGENASE 2-RELATED"/>
    <property type="match status" value="1"/>
</dbReference>
<dbReference type="AlphaFoldDB" id="A0A0A6UQ88"/>
<dbReference type="SUPFAM" id="SSF51395">
    <property type="entry name" value="FMN-linked oxidoreductases"/>
    <property type="match status" value="1"/>
</dbReference>
<dbReference type="RefSeq" id="WP_043522933.1">
    <property type="nucleotide sequence ID" value="NZ_BAABKU010000002.1"/>
</dbReference>
<comment type="caution">
    <text evidence="2">The sequence shown here is derived from an EMBL/GenBank/DDBJ whole genome shotgun (WGS) entry which is preliminary data.</text>
</comment>
<sequence length="371" mass="39470">MPTLFEPVQLGRLRLPNRIVMAPMGRGRADRNGTPLPYVADYYAQRAAAGLIVSEATSPAPHAAGHPYGVHWHSADDTAAWKTVAAAVHAAGGRMTLQIMHAGRIGHPDLYGHIPLAPSPVPAAGLARTWNGPQPYPVPREMSPSDIAGAIDDVVRCAVAAVEAGFDAVEIHGANGYLIHQFLSSTVNRRTDGYGGPPHRRVRFAVDLVEAVAAAIGAERTGIRLSPGFGLNDMSEPDAAELYPVLLEALRPVGPAYLHLVHGSDPDLVRAVRARWEGPIVLNPGTGDLDPDATRAVVADALAAGFDAISFGKQFLANPDLPHRLAEGIGFNRPDPATFYQGGRQGYLDYPKADLREGDTTSWSFSSTSSR</sequence>